<keyword evidence="7" id="KW-0472">Membrane</keyword>
<dbReference type="GO" id="GO:0005524">
    <property type="term" value="F:ATP binding"/>
    <property type="evidence" value="ECO:0007669"/>
    <property type="project" value="UniProtKB-KW"/>
</dbReference>
<reference evidence="9 10" key="1">
    <citation type="submission" date="2020-06" db="EMBL/GenBank/DDBJ databases">
        <title>Transcriptomic and genomic resources for Thalictrum thalictroides and T. hernandezii: Facilitating candidate gene discovery in an emerging model plant lineage.</title>
        <authorList>
            <person name="Arias T."/>
            <person name="Riano-Pachon D.M."/>
            <person name="Di Stilio V.S."/>
        </authorList>
    </citation>
    <scope>NUCLEOTIDE SEQUENCE [LARGE SCALE GENOMIC DNA]</scope>
    <source>
        <strain evidence="10">cv. WT478/WT964</strain>
        <tissue evidence="9">Leaves</tissue>
    </source>
</reference>
<dbReference type="AlphaFoldDB" id="A0A7J6WNH9"/>
<dbReference type="InterPro" id="IPR003439">
    <property type="entry name" value="ABC_transporter-like_ATP-bd"/>
</dbReference>
<dbReference type="Pfam" id="PF14510">
    <property type="entry name" value="ABC_trans_N"/>
    <property type="match status" value="1"/>
</dbReference>
<dbReference type="InterPro" id="IPR029481">
    <property type="entry name" value="ABC_trans_N"/>
</dbReference>
<dbReference type="InterPro" id="IPR043926">
    <property type="entry name" value="ABCG_dom"/>
</dbReference>
<comment type="subcellular location">
    <subcellularLocation>
        <location evidence="1">Membrane</location>
        <topology evidence="1">Multi-pass membrane protein</topology>
    </subcellularLocation>
</comment>
<keyword evidence="10" id="KW-1185">Reference proteome</keyword>
<evidence type="ECO:0000313" key="9">
    <source>
        <dbReference type="EMBL" id="KAF5198941.1"/>
    </source>
</evidence>
<dbReference type="GO" id="GO:0016020">
    <property type="term" value="C:membrane"/>
    <property type="evidence" value="ECO:0007669"/>
    <property type="project" value="UniProtKB-SubCell"/>
</dbReference>
<evidence type="ECO:0000256" key="1">
    <source>
        <dbReference type="ARBA" id="ARBA00004141"/>
    </source>
</evidence>
<dbReference type="Pfam" id="PF00005">
    <property type="entry name" value="ABC_tran"/>
    <property type="match status" value="1"/>
</dbReference>
<keyword evidence="6" id="KW-1133">Transmembrane helix</keyword>
<dbReference type="SUPFAM" id="SSF52540">
    <property type="entry name" value="P-loop containing nucleoside triphosphate hydrolases"/>
    <property type="match status" value="1"/>
</dbReference>
<evidence type="ECO:0000256" key="4">
    <source>
        <dbReference type="ARBA" id="ARBA00022741"/>
    </source>
</evidence>
<dbReference type="EMBL" id="JABWDY010012649">
    <property type="protein sequence ID" value="KAF5198941.1"/>
    <property type="molecule type" value="Genomic_DNA"/>
</dbReference>
<proteinExistence type="predicted"/>
<name>A0A7J6WNH9_THATH</name>
<protein>
    <submittedName>
        <fullName evidence="9">Abc transporter g family member</fullName>
    </submittedName>
</protein>
<keyword evidence="2" id="KW-0813">Transport</keyword>
<dbReference type="GO" id="GO:0016887">
    <property type="term" value="F:ATP hydrolysis activity"/>
    <property type="evidence" value="ECO:0007669"/>
    <property type="project" value="InterPro"/>
</dbReference>
<dbReference type="InterPro" id="IPR003593">
    <property type="entry name" value="AAA+_ATPase"/>
</dbReference>
<keyword evidence="4" id="KW-0547">Nucleotide-binding</keyword>
<dbReference type="Proteomes" id="UP000554482">
    <property type="component" value="Unassembled WGS sequence"/>
</dbReference>
<gene>
    <name evidence="9" type="ORF">FRX31_011475</name>
</gene>
<keyword evidence="3" id="KW-0812">Transmembrane</keyword>
<dbReference type="PANTHER" id="PTHR48040">
    <property type="entry name" value="PLEIOTROPIC DRUG RESISTANCE PROTEIN 1-LIKE ISOFORM X1"/>
    <property type="match status" value="1"/>
</dbReference>
<feature type="domain" description="ABC transporter" evidence="8">
    <location>
        <begin position="136"/>
        <end position="376"/>
    </location>
</feature>
<dbReference type="Gene3D" id="3.40.50.300">
    <property type="entry name" value="P-loop containing nucleotide triphosphate hydrolases"/>
    <property type="match status" value="1"/>
</dbReference>
<dbReference type="Pfam" id="PF19055">
    <property type="entry name" value="ABC2_membrane_7"/>
    <property type="match status" value="1"/>
</dbReference>
<evidence type="ECO:0000256" key="2">
    <source>
        <dbReference type="ARBA" id="ARBA00022448"/>
    </source>
</evidence>
<dbReference type="OrthoDB" id="902844at2759"/>
<keyword evidence="5" id="KW-0067">ATP-binding</keyword>
<dbReference type="SMART" id="SM00382">
    <property type="entry name" value="AAA"/>
    <property type="match status" value="1"/>
</dbReference>
<evidence type="ECO:0000256" key="3">
    <source>
        <dbReference type="ARBA" id="ARBA00022692"/>
    </source>
</evidence>
<evidence type="ECO:0000256" key="7">
    <source>
        <dbReference type="ARBA" id="ARBA00023136"/>
    </source>
</evidence>
<dbReference type="GO" id="GO:0140359">
    <property type="term" value="F:ABC-type transporter activity"/>
    <property type="evidence" value="ECO:0007669"/>
    <property type="project" value="InterPro"/>
</dbReference>
<evidence type="ECO:0000313" key="10">
    <source>
        <dbReference type="Proteomes" id="UP000554482"/>
    </source>
</evidence>
<evidence type="ECO:0000256" key="6">
    <source>
        <dbReference type="ARBA" id="ARBA00022989"/>
    </source>
</evidence>
<evidence type="ECO:0000256" key="5">
    <source>
        <dbReference type="ARBA" id="ARBA00022840"/>
    </source>
</evidence>
<accession>A0A7J6WNH9</accession>
<sequence>MENLTTPRSVFSKPFSQEQEDEEALKLAALERLPTYSRMKKGILPGEDGEAREVDVNKLGSHEKKILLDRLLKVAEEDNEKFLLKLKDRIDSVGIDLPKIEVRFEHLKIGAEAYVGGRALPTVFNSLINVAEGLLGRLNFLSGRKRPFSLLQDVSGIINPSRMVLLLGPPSSGKTTLLLALAGKLDSELKVSGKVTYNGHTMNEFVPQRTSAYISQHDVHVGEMTVRETLDFSAKCQGVGSGYELFAELLRREKAANIKPDPNVDVYTKFTSRSLVLSFCILSIIAEMLVGPEKALFMDEISTGLDSSTTFQIINALRQSIHILNGTAFISLLQPAPETYDLFNDIILLSDGQIVYQGPSEHILEFFETMGFKCPERKGVADFLQELSQILRTTILYSSCFYFLLV</sequence>
<dbReference type="PANTHER" id="PTHR48040:SF20">
    <property type="entry name" value="PLEIOTROPIC DRUG RESISTANCE PROTEIN 1"/>
    <property type="match status" value="1"/>
</dbReference>
<evidence type="ECO:0000259" key="8">
    <source>
        <dbReference type="PROSITE" id="PS50893"/>
    </source>
</evidence>
<dbReference type="InterPro" id="IPR027417">
    <property type="entry name" value="P-loop_NTPase"/>
</dbReference>
<organism evidence="9 10">
    <name type="scientific">Thalictrum thalictroides</name>
    <name type="common">Rue-anemone</name>
    <name type="synonym">Anemone thalictroides</name>
    <dbReference type="NCBI Taxonomy" id="46969"/>
    <lineage>
        <taxon>Eukaryota</taxon>
        <taxon>Viridiplantae</taxon>
        <taxon>Streptophyta</taxon>
        <taxon>Embryophyta</taxon>
        <taxon>Tracheophyta</taxon>
        <taxon>Spermatophyta</taxon>
        <taxon>Magnoliopsida</taxon>
        <taxon>Ranunculales</taxon>
        <taxon>Ranunculaceae</taxon>
        <taxon>Thalictroideae</taxon>
        <taxon>Thalictrum</taxon>
    </lineage>
</organism>
<comment type="caution">
    <text evidence="9">The sequence shown here is derived from an EMBL/GenBank/DDBJ whole genome shotgun (WGS) entry which is preliminary data.</text>
</comment>
<dbReference type="PROSITE" id="PS50893">
    <property type="entry name" value="ABC_TRANSPORTER_2"/>
    <property type="match status" value="1"/>
</dbReference>